<evidence type="ECO:0000259" key="3">
    <source>
        <dbReference type="Pfam" id="PF07859"/>
    </source>
</evidence>
<dbReference type="PANTHER" id="PTHR48081:SF8">
    <property type="entry name" value="ALPHA_BETA HYDROLASE FOLD-3 DOMAIN-CONTAINING PROTEIN-RELATED"/>
    <property type="match status" value="1"/>
</dbReference>
<name>A0ABV3EZP5_9ACTN</name>
<evidence type="ECO:0000313" key="4">
    <source>
        <dbReference type="EMBL" id="MEU9581606.1"/>
    </source>
</evidence>
<evidence type="ECO:0000313" key="5">
    <source>
        <dbReference type="Proteomes" id="UP001551584"/>
    </source>
</evidence>
<evidence type="ECO:0000256" key="2">
    <source>
        <dbReference type="SAM" id="MobiDB-lite"/>
    </source>
</evidence>
<gene>
    <name evidence="4" type="ORF">AB0D95_30820</name>
</gene>
<proteinExistence type="predicted"/>
<organism evidence="4 5">
    <name type="scientific">Streptomyces chilikensis</name>
    <dbReference type="NCBI Taxonomy" id="1194079"/>
    <lineage>
        <taxon>Bacteria</taxon>
        <taxon>Bacillati</taxon>
        <taxon>Actinomycetota</taxon>
        <taxon>Actinomycetes</taxon>
        <taxon>Kitasatosporales</taxon>
        <taxon>Streptomycetaceae</taxon>
        <taxon>Streptomyces</taxon>
    </lineage>
</organism>
<feature type="region of interest" description="Disordered" evidence="2">
    <location>
        <begin position="1"/>
        <end position="22"/>
    </location>
</feature>
<keyword evidence="1 4" id="KW-0378">Hydrolase</keyword>
<sequence length="332" mass="35403">MTVTGPAAPRTAPHPPFDRQLEGPLREILRTLPTPLTPDLIPARREVARRNRLGDDDIRRGGAFTVTERTVPGPPGAPDISLLICLPTGSPGPHPVIYNTHGGGMVGGHNRTTELAGELSRAEELGMAVVAVEYRLAPEHPDPAPVEDCYAGLLWTAGHAAELGLDPGRIVVSGNSAGGGLAAAMALLARDRGGPRLLGQMLQCPMLDDTCDTPSAYQMERVGLWDRVSNLTGWTALLGDRRGTDAVSCYAAPARAADLRGLAPAFIDVGSVESLRDEAVTYASRIWQCGGEAELHVWSGAFHSFDEWVPDAVVSRSAQAARVDWLRRLLLP</sequence>
<dbReference type="InterPro" id="IPR029058">
    <property type="entry name" value="AB_hydrolase_fold"/>
</dbReference>
<keyword evidence="5" id="KW-1185">Reference proteome</keyword>
<feature type="domain" description="Alpha/beta hydrolase fold-3" evidence="3">
    <location>
        <begin position="99"/>
        <end position="305"/>
    </location>
</feature>
<dbReference type="Gene3D" id="3.40.50.1820">
    <property type="entry name" value="alpha/beta hydrolase"/>
    <property type="match status" value="1"/>
</dbReference>
<dbReference type="RefSeq" id="WP_280870301.1">
    <property type="nucleotide sequence ID" value="NZ_JBEZNA010000134.1"/>
</dbReference>
<reference evidence="4 5" key="1">
    <citation type="submission" date="2024-06" db="EMBL/GenBank/DDBJ databases">
        <title>The Natural Products Discovery Center: Release of the First 8490 Sequenced Strains for Exploring Actinobacteria Biosynthetic Diversity.</title>
        <authorList>
            <person name="Kalkreuter E."/>
            <person name="Kautsar S.A."/>
            <person name="Yang D."/>
            <person name="Bader C.D."/>
            <person name="Teijaro C.N."/>
            <person name="Fluegel L."/>
            <person name="Davis C.M."/>
            <person name="Simpson J.R."/>
            <person name="Lauterbach L."/>
            <person name="Steele A.D."/>
            <person name="Gui C."/>
            <person name="Meng S."/>
            <person name="Li G."/>
            <person name="Viehrig K."/>
            <person name="Ye F."/>
            <person name="Su P."/>
            <person name="Kiefer A.F."/>
            <person name="Nichols A."/>
            <person name="Cepeda A.J."/>
            <person name="Yan W."/>
            <person name="Fan B."/>
            <person name="Jiang Y."/>
            <person name="Adhikari A."/>
            <person name="Zheng C.-J."/>
            <person name="Schuster L."/>
            <person name="Cowan T.M."/>
            <person name="Smanski M.J."/>
            <person name="Chevrette M.G."/>
            <person name="De Carvalho L.P.S."/>
            <person name="Shen B."/>
        </authorList>
    </citation>
    <scope>NUCLEOTIDE SEQUENCE [LARGE SCALE GENOMIC DNA]</scope>
    <source>
        <strain evidence="4 5">NPDC048117</strain>
    </source>
</reference>
<accession>A0ABV3EZP5</accession>
<dbReference type="EMBL" id="JBEZNA010000134">
    <property type="protein sequence ID" value="MEU9581606.1"/>
    <property type="molecule type" value="Genomic_DNA"/>
</dbReference>
<dbReference type="InterPro" id="IPR013094">
    <property type="entry name" value="AB_hydrolase_3"/>
</dbReference>
<dbReference type="InterPro" id="IPR050300">
    <property type="entry name" value="GDXG_lipolytic_enzyme"/>
</dbReference>
<evidence type="ECO:0000256" key="1">
    <source>
        <dbReference type="ARBA" id="ARBA00022801"/>
    </source>
</evidence>
<dbReference type="Pfam" id="PF07859">
    <property type="entry name" value="Abhydrolase_3"/>
    <property type="match status" value="1"/>
</dbReference>
<dbReference type="GO" id="GO:0016787">
    <property type="term" value="F:hydrolase activity"/>
    <property type="evidence" value="ECO:0007669"/>
    <property type="project" value="UniProtKB-KW"/>
</dbReference>
<dbReference type="Proteomes" id="UP001551584">
    <property type="component" value="Unassembled WGS sequence"/>
</dbReference>
<comment type="caution">
    <text evidence="4">The sequence shown here is derived from an EMBL/GenBank/DDBJ whole genome shotgun (WGS) entry which is preliminary data.</text>
</comment>
<protein>
    <submittedName>
        <fullName evidence="4">Alpha/beta hydrolase</fullName>
    </submittedName>
</protein>
<dbReference type="SUPFAM" id="SSF53474">
    <property type="entry name" value="alpha/beta-Hydrolases"/>
    <property type="match status" value="1"/>
</dbReference>
<dbReference type="PANTHER" id="PTHR48081">
    <property type="entry name" value="AB HYDROLASE SUPERFAMILY PROTEIN C4A8.06C"/>
    <property type="match status" value="1"/>
</dbReference>